<protein>
    <submittedName>
        <fullName evidence="1">Uncharacterized protein</fullName>
    </submittedName>
</protein>
<sequence length="104" mass="11972">ADQKCICKNVCGIDNCAWQIIRLCGVVPDLVDSRIEMRIVWQQQAFQSHGETFFTEALHIVSANHVDVPVQFSERVVVINRVHYGKRKLVVPASLEQLKNQNWR</sequence>
<accession>A0A0H5QU15</accession>
<proteinExistence type="predicted"/>
<reference evidence="1" key="1">
    <citation type="submission" date="2015-04" db="EMBL/GenBank/DDBJ databases">
        <title>The genome sequence of the plant pathogenic Rhizarian Plasmodiophora brassicae reveals insights in its biotrophic life cycle and the origin of chitin synthesis.</title>
        <authorList>
            <person name="Schwelm A."/>
            <person name="Fogelqvist J."/>
            <person name="Knaust A."/>
            <person name="Julke S."/>
            <person name="Lilja T."/>
            <person name="Dhandapani V."/>
            <person name="Bonilla-Rosso G."/>
            <person name="Karlsson M."/>
            <person name="Shevchenko A."/>
            <person name="Choi S.R."/>
            <person name="Kim H.G."/>
            <person name="Park J.Y."/>
            <person name="Lim Y.P."/>
            <person name="Ludwig-Muller J."/>
            <person name="Dixelius C."/>
        </authorList>
    </citation>
    <scope>NUCLEOTIDE SEQUENCE</scope>
    <source>
        <tissue evidence="1">Potato root galls</tissue>
    </source>
</reference>
<evidence type="ECO:0000313" key="1">
    <source>
        <dbReference type="EMBL" id="CRZ05217.1"/>
    </source>
</evidence>
<dbReference type="AlphaFoldDB" id="A0A0H5QU15"/>
<organism evidence="1">
    <name type="scientific">Spongospora subterranea</name>
    <dbReference type="NCBI Taxonomy" id="70186"/>
    <lineage>
        <taxon>Eukaryota</taxon>
        <taxon>Sar</taxon>
        <taxon>Rhizaria</taxon>
        <taxon>Endomyxa</taxon>
        <taxon>Phytomyxea</taxon>
        <taxon>Plasmodiophorida</taxon>
        <taxon>Plasmodiophoridae</taxon>
        <taxon>Spongospora</taxon>
    </lineage>
</organism>
<name>A0A0H5QU15_9EUKA</name>
<dbReference type="EMBL" id="HACM01004775">
    <property type="protein sequence ID" value="CRZ05217.1"/>
    <property type="molecule type" value="Transcribed_RNA"/>
</dbReference>
<feature type="non-terminal residue" evidence="1">
    <location>
        <position position="1"/>
    </location>
</feature>